<evidence type="ECO:0000256" key="1">
    <source>
        <dbReference type="ARBA" id="ARBA00004141"/>
    </source>
</evidence>
<dbReference type="InterPro" id="IPR037185">
    <property type="entry name" value="EmrE-like"/>
</dbReference>
<accession>A0A0W1R8D8</accession>
<comment type="subcellular location">
    <subcellularLocation>
        <location evidence="1">Membrane</location>
        <topology evidence="1">Multi-pass membrane protein</topology>
    </subcellularLocation>
</comment>
<keyword evidence="2 5" id="KW-0812">Transmembrane</keyword>
<reference evidence="7 8" key="1">
    <citation type="submission" date="2015-12" db="EMBL/GenBank/DDBJ databases">
        <title>Haloprofundus marisrubri gen. nov., sp. nov., an extremely halophilic archaeon isolated from the Discovery deep brine-seawater interface in the Red Sea.</title>
        <authorList>
            <person name="Zhang G."/>
            <person name="Stingl U."/>
            <person name="Rashid M."/>
        </authorList>
    </citation>
    <scope>NUCLEOTIDE SEQUENCE [LARGE SCALE GENOMIC DNA]</scope>
    <source>
        <strain evidence="7 8">SB9</strain>
    </source>
</reference>
<dbReference type="InterPro" id="IPR000620">
    <property type="entry name" value="EamA_dom"/>
</dbReference>
<dbReference type="GO" id="GO:0016020">
    <property type="term" value="C:membrane"/>
    <property type="evidence" value="ECO:0007669"/>
    <property type="project" value="UniProtKB-SubCell"/>
</dbReference>
<keyword evidence="4 5" id="KW-0472">Membrane</keyword>
<keyword evidence="8" id="KW-1185">Reference proteome</keyword>
<evidence type="ECO:0000256" key="4">
    <source>
        <dbReference type="ARBA" id="ARBA00023136"/>
    </source>
</evidence>
<dbReference type="EMBL" id="LOPU01000029">
    <property type="protein sequence ID" value="KTG09500.1"/>
    <property type="molecule type" value="Genomic_DNA"/>
</dbReference>
<evidence type="ECO:0000256" key="3">
    <source>
        <dbReference type="ARBA" id="ARBA00022989"/>
    </source>
</evidence>
<feature type="domain" description="EamA" evidence="6">
    <location>
        <begin position="157"/>
        <end position="289"/>
    </location>
</feature>
<name>A0A0W1R8D8_9EURY</name>
<dbReference type="OrthoDB" id="17861at2157"/>
<gene>
    <name evidence="7" type="ORF">AUR64_17160</name>
</gene>
<evidence type="ECO:0000313" key="7">
    <source>
        <dbReference type="EMBL" id="KTG09500.1"/>
    </source>
</evidence>
<feature type="transmembrane region" description="Helical" evidence="5">
    <location>
        <begin position="273"/>
        <end position="289"/>
    </location>
</feature>
<feature type="transmembrane region" description="Helical" evidence="5">
    <location>
        <begin position="153"/>
        <end position="173"/>
    </location>
</feature>
<evidence type="ECO:0000313" key="8">
    <source>
        <dbReference type="Proteomes" id="UP000054387"/>
    </source>
</evidence>
<organism evidence="7 8">
    <name type="scientific">Haloprofundus marisrubri</name>
    <dbReference type="NCBI Taxonomy" id="1514971"/>
    <lineage>
        <taxon>Archaea</taxon>
        <taxon>Methanobacteriati</taxon>
        <taxon>Methanobacteriota</taxon>
        <taxon>Stenosarchaea group</taxon>
        <taxon>Halobacteria</taxon>
        <taxon>Halobacteriales</taxon>
        <taxon>Haloferacaceae</taxon>
        <taxon>Haloprofundus</taxon>
    </lineage>
</organism>
<dbReference type="RefSeq" id="WP_058582652.1">
    <property type="nucleotide sequence ID" value="NZ_LOPU01000029.1"/>
</dbReference>
<evidence type="ECO:0000259" key="6">
    <source>
        <dbReference type="Pfam" id="PF00892"/>
    </source>
</evidence>
<dbReference type="STRING" id="1514971.AUR64_17160"/>
<evidence type="ECO:0000256" key="5">
    <source>
        <dbReference type="SAM" id="Phobius"/>
    </source>
</evidence>
<feature type="transmembrane region" description="Helical" evidence="5">
    <location>
        <begin position="39"/>
        <end position="56"/>
    </location>
</feature>
<proteinExistence type="predicted"/>
<feature type="domain" description="EamA" evidence="6">
    <location>
        <begin position="8"/>
        <end position="141"/>
    </location>
</feature>
<dbReference type="InterPro" id="IPR050638">
    <property type="entry name" value="AA-Vitamin_Transporters"/>
</dbReference>
<dbReference type="AlphaFoldDB" id="A0A0W1R8D8"/>
<feature type="transmembrane region" description="Helical" evidence="5">
    <location>
        <begin position="122"/>
        <end position="141"/>
    </location>
</feature>
<dbReference type="Proteomes" id="UP000054387">
    <property type="component" value="Unassembled WGS sequence"/>
</dbReference>
<feature type="transmembrane region" description="Helical" evidence="5">
    <location>
        <begin position="217"/>
        <end position="236"/>
    </location>
</feature>
<sequence>MTQTRNALLFLFLAAVWGSAFMAINAGLASFPPVLFAALRYDIAGVLMLGYAAYVVDDPVPRTRKQWTVVAIAAVFLIAAYHVLLFVGQNGPVTSATAAVLVSLSPVLTTVFARALLPSERLTAVGVVGLLLGLVGVAVLSELDPNNLLGGATVSKLLVFGAATAFAFGSVLTQRIDDGLPIETMEAWAMLGGAALMHVVSLGMGESVAEITWTTRGVAALLYLSLAASAIGFLVYFDLLDRLGAIEINLVSYVAPIFAAISGYLVLQESLNPETAFGFLLIFGGFVLLKRDAIREQLVGRPAEMS</sequence>
<dbReference type="PANTHER" id="PTHR32322:SF2">
    <property type="entry name" value="EAMA DOMAIN-CONTAINING PROTEIN"/>
    <property type="match status" value="1"/>
</dbReference>
<comment type="caution">
    <text evidence="7">The sequence shown here is derived from an EMBL/GenBank/DDBJ whole genome shotgun (WGS) entry which is preliminary data.</text>
</comment>
<keyword evidence="3 5" id="KW-1133">Transmembrane helix</keyword>
<dbReference type="Gene3D" id="1.10.3730.20">
    <property type="match status" value="1"/>
</dbReference>
<feature type="transmembrane region" description="Helical" evidence="5">
    <location>
        <begin position="68"/>
        <end position="87"/>
    </location>
</feature>
<feature type="transmembrane region" description="Helical" evidence="5">
    <location>
        <begin position="248"/>
        <end position="267"/>
    </location>
</feature>
<dbReference type="PANTHER" id="PTHR32322">
    <property type="entry name" value="INNER MEMBRANE TRANSPORTER"/>
    <property type="match status" value="1"/>
</dbReference>
<evidence type="ECO:0000256" key="2">
    <source>
        <dbReference type="ARBA" id="ARBA00022692"/>
    </source>
</evidence>
<feature type="transmembrane region" description="Helical" evidence="5">
    <location>
        <begin position="185"/>
        <end position="205"/>
    </location>
</feature>
<dbReference type="SUPFAM" id="SSF103481">
    <property type="entry name" value="Multidrug resistance efflux transporter EmrE"/>
    <property type="match status" value="2"/>
</dbReference>
<dbReference type="Pfam" id="PF00892">
    <property type="entry name" value="EamA"/>
    <property type="match status" value="2"/>
</dbReference>
<protein>
    <submittedName>
        <fullName evidence="7">Transporter</fullName>
    </submittedName>
</protein>
<feature type="transmembrane region" description="Helical" evidence="5">
    <location>
        <begin position="93"/>
        <end position="115"/>
    </location>
</feature>